<dbReference type="InterPro" id="IPR027417">
    <property type="entry name" value="P-loop_NTPase"/>
</dbReference>
<dbReference type="GO" id="GO:0140359">
    <property type="term" value="F:ABC-type transporter activity"/>
    <property type="evidence" value="ECO:0007669"/>
    <property type="project" value="InterPro"/>
</dbReference>
<protein>
    <submittedName>
        <fullName evidence="13">Uncharacterized protein</fullName>
    </submittedName>
</protein>
<feature type="transmembrane region" description="Helical" evidence="10">
    <location>
        <begin position="929"/>
        <end position="949"/>
    </location>
</feature>
<dbReference type="Gene3D" id="3.40.50.300">
    <property type="entry name" value="P-loop containing nucleotide triphosphate hydrolases"/>
    <property type="match status" value="2"/>
</dbReference>
<evidence type="ECO:0000313" key="14">
    <source>
        <dbReference type="Proteomes" id="UP000028524"/>
    </source>
</evidence>
<dbReference type="Gene3D" id="1.25.40.10">
    <property type="entry name" value="Tetratricopeptide repeat domain"/>
    <property type="match status" value="1"/>
</dbReference>
<dbReference type="InterPro" id="IPR036640">
    <property type="entry name" value="ABC1_TM_sf"/>
</dbReference>
<evidence type="ECO:0000259" key="11">
    <source>
        <dbReference type="PROSITE" id="PS50893"/>
    </source>
</evidence>
<keyword evidence="2" id="KW-0813">Transport</keyword>
<dbReference type="SUPFAM" id="SSF48452">
    <property type="entry name" value="TPR-like"/>
    <property type="match status" value="1"/>
</dbReference>
<comment type="subcellular location">
    <subcellularLocation>
        <location evidence="1">Membrane</location>
        <topology evidence="1">Multi-pass membrane protein</topology>
    </subcellularLocation>
</comment>
<dbReference type="FunCoup" id="A0A084QPE0">
    <property type="interactions" value="230"/>
</dbReference>
<dbReference type="CDD" id="cd03250">
    <property type="entry name" value="ABCC_MRP_domain1"/>
    <property type="match status" value="1"/>
</dbReference>
<dbReference type="PROSITE" id="PS50929">
    <property type="entry name" value="ABC_TM1F"/>
    <property type="match status" value="2"/>
</dbReference>
<dbReference type="InterPro" id="IPR011527">
    <property type="entry name" value="ABC1_TM_dom"/>
</dbReference>
<keyword evidence="6 10" id="KW-1133">Transmembrane helix</keyword>
<keyword evidence="8" id="KW-0325">Glycoprotein</keyword>
<dbReference type="CDD" id="cd18606">
    <property type="entry name" value="ABC_6TM_YOR1_D2_like"/>
    <property type="match status" value="1"/>
</dbReference>
<dbReference type="InterPro" id="IPR003593">
    <property type="entry name" value="AAA+_ATPase"/>
</dbReference>
<feature type="transmembrane region" description="Helical" evidence="10">
    <location>
        <begin position="830"/>
        <end position="857"/>
    </location>
</feature>
<organism evidence="13 14">
    <name type="scientific">Stachybotrys chlorohalonatus (strain IBT 40285)</name>
    <dbReference type="NCBI Taxonomy" id="1283841"/>
    <lineage>
        <taxon>Eukaryota</taxon>
        <taxon>Fungi</taxon>
        <taxon>Dikarya</taxon>
        <taxon>Ascomycota</taxon>
        <taxon>Pezizomycotina</taxon>
        <taxon>Sordariomycetes</taxon>
        <taxon>Hypocreomycetidae</taxon>
        <taxon>Hypocreales</taxon>
        <taxon>Stachybotryaceae</taxon>
        <taxon>Stachybotrys</taxon>
    </lineage>
</organism>
<evidence type="ECO:0000256" key="1">
    <source>
        <dbReference type="ARBA" id="ARBA00004141"/>
    </source>
</evidence>
<dbReference type="PROSITE" id="PS50893">
    <property type="entry name" value="ABC_TRANSPORTER_2"/>
    <property type="match status" value="2"/>
</dbReference>
<dbReference type="InParanoid" id="A0A084QPE0"/>
<evidence type="ECO:0000256" key="10">
    <source>
        <dbReference type="SAM" id="Phobius"/>
    </source>
</evidence>
<keyword evidence="5" id="KW-0067">ATP-binding</keyword>
<dbReference type="SMART" id="SM00382">
    <property type="entry name" value="AAA"/>
    <property type="match status" value="2"/>
</dbReference>
<dbReference type="OMA" id="ACAQWFH"/>
<feature type="transmembrane region" description="Helical" evidence="10">
    <location>
        <begin position="797"/>
        <end position="818"/>
    </location>
</feature>
<evidence type="ECO:0000259" key="12">
    <source>
        <dbReference type="PROSITE" id="PS50929"/>
    </source>
</evidence>
<name>A0A084QPE0_STAC4</name>
<dbReference type="CDD" id="cd18597">
    <property type="entry name" value="ABC_6TM_YOR1_D1_like"/>
    <property type="match status" value="1"/>
</dbReference>
<evidence type="ECO:0000256" key="7">
    <source>
        <dbReference type="ARBA" id="ARBA00023136"/>
    </source>
</evidence>
<dbReference type="GO" id="GO:0016887">
    <property type="term" value="F:ATP hydrolysis activity"/>
    <property type="evidence" value="ECO:0007669"/>
    <property type="project" value="InterPro"/>
</dbReference>
<dbReference type="Pfam" id="PF00005">
    <property type="entry name" value="ABC_tran"/>
    <property type="match status" value="2"/>
</dbReference>
<feature type="transmembrane region" description="Helical" evidence="10">
    <location>
        <begin position="384"/>
        <end position="405"/>
    </location>
</feature>
<proteinExistence type="predicted"/>
<dbReference type="PANTHER" id="PTHR24223">
    <property type="entry name" value="ATP-BINDING CASSETTE SUB-FAMILY C"/>
    <property type="match status" value="1"/>
</dbReference>
<feature type="transmembrane region" description="Helical" evidence="10">
    <location>
        <begin position="114"/>
        <end position="142"/>
    </location>
</feature>
<feature type="domain" description="ABC transporter" evidence="11">
    <location>
        <begin position="1110"/>
        <end position="1356"/>
    </location>
</feature>
<dbReference type="SUPFAM" id="SSF52540">
    <property type="entry name" value="P-loop containing nucleoside triphosphate hydrolases"/>
    <property type="match status" value="2"/>
</dbReference>
<feature type="transmembrane region" description="Helical" evidence="10">
    <location>
        <begin position="162"/>
        <end position="184"/>
    </location>
</feature>
<dbReference type="GO" id="GO:0005524">
    <property type="term" value="F:ATP binding"/>
    <property type="evidence" value="ECO:0007669"/>
    <property type="project" value="UniProtKB-KW"/>
</dbReference>
<dbReference type="FunFam" id="3.40.50.300:FF:000630">
    <property type="entry name" value="ATP-binding cassette (ABC) transporter, putative"/>
    <property type="match status" value="1"/>
</dbReference>
<reference evidence="13 14" key="1">
    <citation type="journal article" date="2014" name="BMC Genomics">
        <title>Comparative genome sequencing reveals chemotype-specific gene clusters in the toxigenic black mold Stachybotrys.</title>
        <authorList>
            <person name="Semeiks J."/>
            <person name="Borek D."/>
            <person name="Otwinowski Z."/>
            <person name="Grishin N.V."/>
        </authorList>
    </citation>
    <scope>NUCLEOTIDE SEQUENCE [LARGE SCALE GENOMIC DNA]</scope>
    <source>
        <strain evidence="13 14">IBT 40285</strain>
    </source>
</reference>
<dbReference type="InterPro" id="IPR011990">
    <property type="entry name" value="TPR-like_helical_dom_sf"/>
</dbReference>
<gene>
    <name evidence="13" type="ORF">S40285_05355</name>
</gene>
<dbReference type="InterPro" id="IPR050173">
    <property type="entry name" value="ABC_transporter_C-like"/>
</dbReference>
<evidence type="ECO:0000256" key="6">
    <source>
        <dbReference type="ARBA" id="ARBA00022989"/>
    </source>
</evidence>
<feature type="domain" description="ABC transmembrane type-1" evidence="12">
    <location>
        <begin position="115"/>
        <end position="441"/>
    </location>
</feature>
<dbReference type="InterPro" id="IPR003439">
    <property type="entry name" value="ABC_transporter-like_ATP-bd"/>
</dbReference>
<dbReference type="HOGENOM" id="CLU_000604_27_1_1"/>
<keyword evidence="14" id="KW-1185">Reference proteome</keyword>
<feature type="region of interest" description="Disordered" evidence="9">
    <location>
        <begin position="218"/>
        <end position="249"/>
    </location>
</feature>
<evidence type="ECO:0000256" key="8">
    <source>
        <dbReference type="ARBA" id="ARBA00023180"/>
    </source>
</evidence>
<accession>A0A084QPE0</accession>
<evidence type="ECO:0000256" key="9">
    <source>
        <dbReference type="SAM" id="MobiDB-lite"/>
    </source>
</evidence>
<keyword evidence="4" id="KW-0547">Nucleotide-binding</keyword>
<keyword evidence="7 10" id="KW-0472">Membrane</keyword>
<evidence type="ECO:0000313" key="13">
    <source>
        <dbReference type="EMBL" id="KFA65825.1"/>
    </source>
</evidence>
<dbReference type="SUPFAM" id="SSF90123">
    <property type="entry name" value="ABC transporter transmembrane region"/>
    <property type="match status" value="2"/>
</dbReference>
<dbReference type="FunFam" id="1.20.1560.10:FF:000010">
    <property type="entry name" value="Multidrug resistance-associated ABC transporter"/>
    <property type="match status" value="1"/>
</dbReference>
<feature type="domain" description="ABC transporter" evidence="11">
    <location>
        <begin position="503"/>
        <end position="729"/>
    </location>
</feature>
<evidence type="ECO:0000256" key="5">
    <source>
        <dbReference type="ARBA" id="ARBA00022840"/>
    </source>
</evidence>
<feature type="compositionally biased region" description="Basic and acidic residues" evidence="9">
    <location>
        <begin position="221"/>
        <end position="249"/>
    </location>
</feature>
<evidence type="ECO:0000256" key="3">
    <source>
        <dbReference type="ARBA" id="ARBA00022692"/>
    </source>
</evidence>
<evidence type="ECO:0000256" key="4">
    <source>
        <dbReference type="ARBA" id="ARBA00022741"/>
    </source>
</evidence>
<dbReference type="Proteomes" id="UP000028524">
    <property type="component" value="Unassembled WGS sequence"/>
</dbReference>
<dbReference type="PANTHER" id="PTHR24223:SF464">
    <property type="entry name" value="ABC-TYPE TRANSPORTER CICA"/>
    <property type="match status" value="1"/>
</dbReference>
<dbReference type="STRING" id="1283841.A0A084QPE0"/>
<feature type="transmembrane region" description="Helical" evidence="10">
    <location>
        <begin position="301"/>
        <end position="319"/>
    </location>
</feature>
<feature type="domain" description="ABC transmembrane type-1" evidence="12">
    <location>
        <begin position="797"/>
        <end position="1072"/>
    </location>
</feature>
<dbReference type="EMBL" id="KL660551">
    <property type="protein sequence ID" value="KFA65825.1"/>
    <property type="molecule type" value="Genomic_DNA"/>
</dbReference>
<dbReference type="Pfam" id="PF00664">
    <property type="entry name" value="ABC_membrane"/>
    <property type="match status" value="2"/>
</dbReference>
<keyword evidence="3 10" id="KW-0812">Transmembrane</keyword>
<dbReference type="OrthoDB" id="6500128at2759"/>
<dbReference type="CDD" id="cd03244">
    <property type="entry name" value="ABCC_MRP_domain2"/>
    <property type="match status" value="1"/>
</dbReference>
<feature type="transmembrane region" description="Helical" evidence="10">
    <location>
        <begin position="272"/>
        <end position="295"/>
    </location>
</feature>
<evidence type="ECO:0000256" key="2">
    <source>
        <dbReference type="ARBA" id="ARBA00022448"/>
    </source>
</evidence>
<dbReference type="Gene3D" id="1.20.1560.10">
    <property type="entry name" value="ABC transporter type 1, transmembrane domain"/>
    <property type="match status" value="2"/>
</dbReference>
<dbReference type="GO" id="GO:0016020">
    <property type="term" value="C:membrane"/>
    <property type="evidence" value="ECO:0007669"/>
    <property type="project" value="UniProtKB-SubCell"/>
</dbReference>
<sequence length="1424" mass="157644">MQAKEGEAAGGAAGVWIAVSRLLRGRQPAVPESRQPSPEHRAGLWSLVTFSWMSSIMATGYRRPLELSDIWLLHPERRSHNLSATLRANFRQNHEKGFKRPLTRAIFQTFKTDLVVGAFAAFISTMIQVLVPFVVRYIVAFAVQDYEARRSMTPGPPIGDGIGLVVGIAAMQVLGSVGYNHLFYRSMLVGGQVRAALIPAIFDKAMIISGRAKANNMDTPRGLEVEGAEEKPVDDRSTKKGRKEAKNDTAEGWSNGRIVNLMSVDTSRIDQACGWFHMVWAAPLSFVVTVILLLVNLSYSALAGIALFFAATPIVAYIVRTGLKRRGTINRYTDERISMTQEMLQAIRFIKYYAWEADFVARHDEVRQREIRGIRVLLGHRNAAMALGTAIPVFSSMLTFITFSLTGNALEPSIIFSSLALFNQLRMPLLMFPMVVGLLTDALQSLDRIEQFLLAEEYSTPLIEGVGATAVDVDDASFTWEQSTPPNTSENTRKGKQLVPEPLDDQETSAANENKAEQESPFTLDGISLQILPTELIAVVGAVGSGKTSLLSAILGEMRQTAGRREVRGKRSLCAQIPWMQNATVRDNICFGGEYDKAKYEAITSACCLDHDLEVLPHGSSTEIGERGINLSGGQKHRISLARAIYFDADVVLLDDPLAAVDAHVGAHLMEHAICGLLKDKCRVIATHQLHFLPRCDRIIVMDKGRVAAFDTFQNLMAQNVEFQQMMANVNVRDHKPKSNSEDAHQGRIADKTEQPGQVALAQDNLMREEDRQTNGVSNAVYTDYLRSTGSLLFPPLVLFTLIIAQGALIMTNLWLAWWSSDQFRFSNNVYIGIYAAIGVVQALLALAASLGFTIFGTRSSQNMLHRAIDGILRSPVSFHDTTPLGRIVNRFSRDIDIMDNNLSESMRAASLTVSTVVSIMILTVAYYYFFAAALVPLFIVYILCAAYYRSSALEIKRHESVLRSFVFSQFNEAVVGTLTIRAYGVQQAFSTRLTNAIDEMNSAYFLTFANQRWLGVRLDAIGVLFLVVTGMLVVTNQFSVSPSISGLILSYLVSITQTLLLAVRQVADSQNNMNSVERVHYYAALLEEEAPRDNKYADAPVGWPEQGHITFNNVQMRYRDGLPLILRGLNFEVRAGERMGIVGRTGAGKSSIMAALFRMMKTAGGSITIDGVDINTIDLKDLRSRLAIIPQDPTLFRGTVRSNLDPFGEHTDLELWTVLRQAHLLDNEVPNADDEGNQKQKNRVDLDTVVDPEGTNFSMGQRQLMGLARALLRGSRIIVCDEATSSIDFESDRKVQETMSEGFKGKTILSEKAYKEAASLAPEDLLPLSNLSAVFFERGQYGEAVALVQRAVAFPPPEGDDQKKQKMYARLAKCHFHTFDDQAIREAAENVSNQDVREPLPSLGWLEELANRPHGLIWGGILL</sequence>
<dbReference type="FunFam" id="3.40.50.300:FF:000997">
    <property type="entry name" value="Multidrug resistance-associated protein 1"/>
    <property type="match status" value="1"/>
</dbReference>
<feature type="transmembrane region" description="Helical" evidence="10">
    <location>
        <begin position="1021"/>
        <end position="1039"/>
    </location>
</feature>